<protein>
    <submittedName>
        <fullName evidence="1">Uncharacterized protein</fullName>
    </submittedName>
</protein>
<dbReference type="RefSeq" id="WP_381808117.1">
    <property type="nucleotide sequence ID" value="NZ_JBHYTS010000089.1"/>
</dbReference>
<organism evidence="1 2">
    <name type="scientific">Streptomyces anandii</name>
    <dbReference type="NCBI Taxonomy" id="285454"/>
    <lineage>
        <taxon>Bacteria</taxon>
        <taxon>Bacillati</taxon>
        <taxon>Actinomycetota</taxon>
        <taxon>Actinomycetes</taxon>
        <taxon>Kitasatosporales</taxon>
        <taxon>Streptomycetaceae</taxon>
        <taxon>Streptomyces</taxon>
    </lineage>
</organism>
<keyword evidence="2" id="KW-1185">Reference proteome</keyword>
<gene>
    <name evidence="1" type="ORF">ACFW88_33595</name>
</gene>
<reference evidence="1 2" key="1">
    <citation type="submission" date="2024-09" db="EMBL/GenBank/DDBJ databases">
        <title>The Natural Products Discovery Center: Release of the First 8490 Sequenced Strains for Exploring Actinobacteria Biosynthetic Diversity.</title>
        <authorList>
            <person name="Kalkreuter E."/>
            <person name="Kautsar S.A."/>
            <person name="Yang D."/>
            <person name="Bader C.D."/>
            <person name="Teijaro C.N."/>
            <person name="Fluegel L."/>
            <person name="Davis C.M."/>
            <person name="Simpson J.R."/>
            <person name="Lauterbach L."/>
            <person name="Steele A.D."/>
            <person name="Gui C."/>
            <person name="Meng S."/>
            <person name="Li G."/>
            <person name="Viehrig K."/>
            <person name="Ye F."/>
            <person name="Su P."/>
            <person name="Kiefer A.F."/>
            <person name="Nichols A."/>
            <person name="Cepeda A.J."/>
            <person name="Yan W."/>
            <person name="Fan B."/>
            <person name="Jiang Y."/>
            <person name="Adhikari A."/>
            <person name="Zheng C.-J."/>
            <person name="Schuster L."/>
            <person name="Cowan T.M."/>
            <person name="Smanski M.J."/>
            <person name="Chevrette M.G."/>
            <person name="De Carvalho L.P.S."/>
            <person name="Shen B."/>
        </authorList>
    </citation>
    <scope>NUCLEOTIDE SEQUENCE [LARGE SCALE GENOMIC DNA]</scope>
    <source>
        <strain evidence="1 2">NPDC059500</strain>
    </source>
</reference>
<comment type="caution">
    <text evidence="1">The sequence shown here is derived from an EMBL/GenBank/DDBJ whole genome shotgun (WGS) entry which is preliminary data.</text>
</comment>
<dbReference type="Proteomes" id="UP001599756">
    <property type="component" value="Unassembled WGS sequence"/>
</dbReference>
<evidence type="ECO:0000313" key="1">
    <source>
        <dbReference type="EMBL" id="MFE1755416.1"/>
    </source>
</evidence>
<sequence length="101" mass="11007">MDEPSLLKLWKSPDGSLTLKSHGAFTAQDLRLQYFECTSAGLASKAGAGDWEFAKGRQASEVLIRFSDGCSATLWAGERSGRIILWSTDTDSDQVFIFEGA</sequence>
<evidence type="ECO:0000313" key="2">
    <source>
        <dbReference type="Proteomes" id="UP001599756"/>
    </source>
</evidence>
<dbReference type="EMBL" id="JBHYTS010000089">
    <property type="protein sequence ID" value="MFE1755416.1"/>
    <property type="molecule type" value="Genomic_DNA"/>
</dbReference>
<name>A0ABW6HFK6_9ACTN</name>
<accession>A0ABW6HFK6</accession>
<proteinExistence type="predicted"/>